<keyword evidence="2 11" id="KW-0479">Metal-binding</keyword>
<feature type="domain" description="Non-canonical purine NTP phosphatase/PRRC1" evidence="12">
    <location>
        <begin position="10"/>
        <end position="180"/>
    </location>
</feature>
<dbReference type="RefSeq" id="WP_013661384.1">
    <property type="nucleotide sequence ID" value="NC_015276.1"/>
</dbReference>
<accession>F2JTG5</accession>
<comment type="catalytic activity">
    <reaction evidence="9 11">
        <text>XTP + H2O = XDP + phosphate + H(+)</text>
        <dbReference type="Rhea" id="RHEA:28406"/>
        <dbReference type="ChEBI" id="CHEBI:15377"/>
        <dbReference type="ChEBI" id="CHEBI:15378"/>
        <dbReference type="ChEBI" id="CHEBI:43474"/>
        <dbReference type="ChEBI" id="CHEBI:59884"/>
        <dbReference type="ChEBI" id="CHEBI:61314"/>
        <dbReference type="EC" id="3.6.1.73"/>
    </reaction>
</comment>
<dbReference type="GO" id="GO:0000166">
    <property type="term" value="F:nucleotide binding"/>
    <property type="evidence" value="ECO:0007669"/>
    <property type="project" value="UniProtKB-KW"/>
</dbReference>
<dbReference type="KEGG" id="mme:Marme_2238"/>
<dbReference type="OrthoDB" id="6334099at2"/>
<comment type="similarity">
    <text evidence="10 11">Belongs to the YjjX NTPase family.</text>
</comment>
<dbReference type="GO" id="GO:0103023">
    <property type="term" value="F:ITPase activity"/>
    <property type="evidence" value="ECO:0007669"/>
    <property type="project" value="UniProtKB-EC"/>
</dbReference>
<dbReference type="GO" id="GO:0006772">
    <property type="term" value="P:thiamine metabolic process"/>
    <property type="evidence" value="ECO:0007669"/>
    <property type="project" value="TreeGrafter"/>
</dbReference>
<comment type="catalytic activity">
    <reaction evidence="8 11">
        <text>ITP + H2O = IDP + phosphate + H(+)</text>
        <dbReference type="Rhea" id="RHEA:28330"/>
        <dbReference type="ChEBI" id="CHEBI:15377"/>
        <dbReference type="ChEBI" id="CHEBI:15378"/>
        <dbReference type="ChEBI" id="CHEBI:43474"/>
        <dbReference type="ChEBI" id="CHEBI:58280"/>
        <dbReference type="ChEBI" id="CHEBI:61402"/>
        <dbReference type="EC" id="3.6.1.73"/>
    </reaction>
</comment>
<sequence>MSVVIRVLVGSKNPVKVGAAYKAFSNAFPDHAIHCEGVNAPSKVADQPMTEKETRIGAENRTAYCEQSDSADDYHYYVAMEGGVDKFAEGPSTFAYVSIRGKHGDNWPSRHSVGRSANLPLPQRIFDRLKAGEELGHVMDDVFNQTNIKQKGGAIGLLTNHLATRESIYIDAITLALAPYFHPEHYQ</sequence>
<dbReference type="NCBIfam" id="NF003459">
    <property type="entry name" value="PRK05074.1"/>
    <property type="match status" value="1"/>
</dbReference>
<dbReference type="InterPro" id="IPR050299">
    <property type="entry name" value="YjjX_NTPase"/>
</dbReference>
<dbReference type="InterPro" id="IPR026533">
    <property type="entry name" value="NTPase/PRRC1"/>
</dbReference>
<dbReference type="EC" id="3.6.1.73" evidence="11"/>
<proteinExistence type="inferred from homology"/>
<name>F2JTG5_MARM1</name>
<comment type="caution">
    <text evidence="11">Lacks conserved residue(s) required for the propagation of feature annotation.</text>
</comment>
<evidence type="ECO:0000256" key="2">
    <source>
        <dbReference type="ARBA" id="ARBA00022723"/>
    </source>
</evidence>
<evidence type="ECO:0000313" key="14">
    <source>
        <dbReference type="Proteomes" id="UP000001062"/>
    </source>
</evidence>
<evidence type="ECO:0000256" key="3">
    <source>
        <dbReference type="ARBA" id="ARBA00022741"/>
    </source>
</evidence>
<comment type="subunit">
    <text evidence="11">Homodimer.</text>
</comment>
<keyword evidence="14" id="KW-1185">Reference proteome</keyword>
<dbReference type="HOGENOM" id="CLU_087417_1_0_6"/>
<evidence type="ECO:0000256" key="11">
    <source>
        <dbReference type="HAMAP-Rule" id="MF_00648"/>
    </source>
</evidence>
<dbReference type="PANTHER" id="PTHR34699:SF2">
    <property type="entry name" value="NON-CANONICAL PURINE NTP PHOSPHATASE_PRRC1 DOMAIN-CONTAINING PROTEIN"/>
    <property type="match status" value="1"/>
</dbReference>
<protein>
    <recommendedName>
        <fullName evidence="11">Inosine/xanthosine triphosphatase</fullName>
        <shortName evidence="11">ITPase/XTPase</shortName>
        <ecNumber evidence="11">3.6.1.73</ecNumber>
    </recommendedName>
    <alternativeName>
        <fullName evidence="11">Non-canonical purine NTP phosphatase</fullName>
    </alternativeName>
    <alternativeName>
        <fullName evidence="11">Non-standard purine NTP phosphatase</fullName>
    </alternativeName>
    <alternativeName>
        <fullName evidence="11">Nucleoside-triphosphate phosphatase</fullName>
        <shortName evidence="11">NTPase</shortName>
    </alternativeName>
</protein>
<comment type="cofactor">
    <cofactor evidence="11">
        <name>Mg(2+)</name>
        <dbReference type="ChEBI" id="CHEBI:18420"/>
    </cofactor>
    <cofactor evidence="11">
        <name>Mn(2+)</name>
        <dbReference type="ChEBI" id="CHEBI:29035"/>
    </cofactor>
    <text evidence="11">Binds 1 divalent metal cation per subunit; can use either Mg(2+) or Mn(2+).</text>
</comment>
<dbReference type="GO" id="GO:0009117">
    <property type="term" value="P:nucleotide metabolic process"/>
    <property type="evidence" value="ECO:0007669"/>
    <property type="project" value="UniProtKB-KW"/>
</dbReference>
<reference evidence="13 14" key="1">
    <citation type="journal article" date="2012" name="Stand. Genomic Sci.">
        <title>Complete genome sequence of the melanogenic marine bacterium Marinomonas mediterranea type strain (MMB-1(T)).</title>
        <authorList>
            <person name="Lucas-Elio P."/>
            <person name="Goodwin L."/>
            <person name="Woyke T."/>
            <person name="Pitluck S."/>
            <person name="Nolan M."/>
            <person name="Kyrpides N.C."/>
            <person name="Detter J.C."/>
            <person name="Copeland A."/>
            <person name="Teshima H."/>
            <person name="Bruce D."/>
            <person name="Detter C."/>
            <person name="Tapia R."/>
            <person name="Han S."/>
            <person name="Land M.L."/>
            <person name="Ivanova N."/>
            <person name="Mikhailova N."/>
            <person name="Johnston A.W."/>
            <person name="Sanchez-Amat A."/>
        </authorList>
    </citation>
    <scope>NUCLEOTIDE SEQUENCE [LARGE SCALE GENOMIC DNA]</scope>
    <source>
        <strain evidence="14">ATCC 700492 / JCM 21426 / NBRC 103028 / MMB-1</strain>
    </source>
</reference>
<evidence type="ECO:0000256" key="5">
    <source>
        <dbReference type="ARBA" id="ARBA00022842"/>
    </source>
</evidence>
<keyword evidence="5 11" id="KW-0460">Magnesium</keyword>
<evidence type="ECO:0000256" key="8">
    <source>
        <dbReference type="ARBA" id="ARBA00048174"/>
    </source>
</evidence>
<evidence type="ECO:0000256" key="6">
    <source>
        <dbReference type="ARBA" id="ARBA00023080"/>
    </source>
</evidence>
<evidence type="ECO:0000259" key="12">
    <source>
        <dbReference type="Pfam" id="PF01931"/>
    </source>
</evidence>
<dbReference type="EMBL" id="CP002583">
    <property type="protein sequence ID" value="ADZ91479.1"/>
    <property type="molecule type" value="Genomic_DNA"/>
</dbReference>
<dbReference type="PATRIC" id="fig|717774.3.peg.2305"/>
<keyword evidence="4 11" id="KW-0378">Hydrolase</keyword>
<dbReference type="SUPFAM" id="SSF52972">
    <property type="entry name" value="ITPase-like"/>
    <property type="match status" value="1"/>
</dbReference>
<dbReference type="InterPro" id="IPR002786">
    <property type="entry name" value="Non_canon_purine_NTPase"/>
</dbReference>
<dbReference type="GO" id="GO:0046872">
    <property type="term" value="F:metal ion binding"/>
    <property type="evidence" value="ECO:0007669"/>
    <property type="project" value="UniProtKB-KW"/>
</dbReference>
<keyword evidence="7 11" id="KW-0464">Manganese</keyword>
<evidence type="ECO:0000256" key="7">
    <source>
        <dbReference type="ARBA" id="ARBA00023211"/>
    </source>
</evidence>
<dbReference type="InterPro" id="IPR029001">
    <property type="entry name" value="ITPase-like_fam"/>
</dbReference>
<keyword evidence="6 11" id="KW-0546">Nucleotide metabolism</keyword>
<dbReference type="Gene3D" id="3.90.950.10">
    <property type="match status" value="1"/>
</dbReference>
<comment type="function">
    <text evidence="11">Phosphatase that hydrolyzes non-canonical purine nucleotides such as XTP and ITP to their respective diphosphate derivatives. Probably excludes non-canonical purines from DNA/RNA precursor pool, thus preventing their incorporation into DNA/RNA and avoiding chromosomal lesions.</text>
</comment>
<comment type="cofactor">
    <cofactor evidence="1">
        <name>Mn(2+)</name>
        <dbReference type="ChEBI" id="CHEBI:29035"/>
    </cofactor>
</comment>
<evidence type="ECO:0000256" key="10">
    <source>
        <dbReference type="ARBA" id="ARBA00060855"/>
    </source>
</evidence>
<dbReference type="FunFam" id="3.90.950.10:FF:000002">
    <property type="entry name" value="Inosine/xanthosine triphosphatase"/>
    <property type="match status" value="1"/>
</dbReference>
<dbReference type="AlphaFoldDB" id="F2JTG5"/>
<dbReference type="PANTHER" id="PTHR34699">
    <property type="match status" value="1"/>
</dbReference>
<organism evidence="13 14">
    <name type="scientific">Marinomonas mediterranea (strain ATCC 700492 / JCM 21426 / NBRC 103028 / MMB-1)</name>
    <dbReference type="NCBI Taxonomy" id="717774"/>
    <lineage>
        <taxon>Bacteria</taxon>
        <taxon>Pseudomonadati</taxon>
        <taxon>Pseudomonadota</taxon>
        <taxon>Gammaproteobacteria</taxon>
        <taxon>Oceanospirillales</taxon>
        <taxon>Oceanospirillaceae</taxon>
        <taxon>Marinomonas</taxon>
    </lineage>
</organism>
<dbReference type="HAMAP" id="MF_00648">
    <property type="entry name" value="Non_canon_purine_NTPase_YjjX"/>
    <property type="match status" value="1"/>
</dbReference>
<dbReference type="eggNOG" id="COG1986">
    <property type="taxonomic scope" value="Bacteria"/>
</dbReference>
<evidence type="ECO:0000256" key="4">
    <source>
        <dbReference type="ARBA" id="ARBA00022801"/>
    </source>
</evidence>
<dbReference type="STRING" id="717774.Marme_2238"/>
<dbReference type="Pfam" id="PF01931">
    <property type="entry name" value="NTPase_I-T"/>
    <property type="match status" value="1"/>
</dbReference>
<evidence type="ECO:0000256" key="9">
    <source>
        <dbReference type="ARBA" id="ARBA00048781"/>
    </source>
</evidence>
<gene>
    <name evidence="13" type="ordered locus">Marme_2238</name>
</gene>
<evidence type="ECO:0000313" key="13">
    <source>
        <dbReference type="EMBL" id="ADZ91479.1"/>
    </source>
</evidence>
<keyword evidence="3 11" id="KW-0547">Nucleotide-binding</keyword>
<dbReference type="Proteomes" id="UP000001062">
    <property type="component" value="Chromosome"/>
</dbReference>
<evidence type="ECO:0000256" key="1">
    <source>
        <dbReference type="ARBA" id="ARBA00001936"/>
    </source>
</evidence>